<name>A0AAN4ZG99_9BILA</name>
<comment type="caution">
    <text evidence="1">The sequence shown here is derived from an EMBL/GenBank/DDBJ whole genome shotgun (WGS) entry which is preliminary data.</text>
</comment>
<accession>A0AAN4ZG99</accession>
<dbReference type="AlphaFoldDB" id="A0AAN4ZG99"/>
<proteinExistence type="predicted"/>
<evidence type="ECO:0000313" key="1">
    <source>
        <dbReference type="EMBL" id="GMR40612.1"/>
    </source>
</evidence>
<gene>
    <name evidence="1" type="ORF">PMAYCL1PPCAC_10807</name>
</gene>
<keyword evidence="2" id="KW-1185">Reference proteome</keyword>
<sequence>LRCGKLEHAPLSCRHASQWSEIRARDNVMFIQWMKQLQWGLSRAQFEECLTPSSLINSDEFEKNLRFMIAHDKINGKLLKKYAILAARMLEIRFVQHLCKKKKVSLAPENDKGWEELELHFTRALDKVGPSNEKTRHLHDAIERVL</sequence>
<dbReference type="Proteomes" id="UP001328107">
    <property type="component" value="Unassembled WGS sequence"/>
</dbReference>
<protein>
    <submittedName>
        <fullName evidence="1">Uncharacterized protein</fullName>
    </submittedName>
</protein>
<dbReference type="EMBL" id="BTRK01000003">
    <property type="protein sequence ID" value="GMR40612.1"/>
    <property type="molecule type" value="Genomic_DNA"/>
</dbReference>
<organism evidence="1 2">
    <name type="scientific">Pristionchus mayeri</name>
    <dbReference type="NCBI Taxonomy" id="1317129"/>
    <lineage>
        <taxon>Eukaryota</taxon>
        <taxon>Metazoa</taxon>
        <taxon>Ecdysozoa</taxon>
        <taxon>Nematoda</taxon>
        <taxon>Chromadorea</taxon>
        <taxon>Rhabditida</taxon>
        <taxon>Rhabditina</taxon>
        <taxon>Diplogasteromorpha</taxon>
        <taxon>Diplogasteroidea</taxon>
        <taxon>Neodiplogasteridae</taxon>
        <taxon>Pristionchus</taxon>
    </lineage>
</organism>
<reference evidence="2" key="1">
    <citation type="submission" date="2022-10" db="EMBL/GenBank/DDBJ databases">
        <title>Genome assembly of Pristionchus species.</title>
        <authorList>
            <person name="Yoshida K."/>
            <person name="Sommer R.J."/>
        </authorList>
    </citation>
    <scope>NUCLEOTIDE SEQUENCE [LARGE SCALE GENOMIC DNA]</scope>
    <source>
        <strain evidence="2">RS5460</strain>
    </source>
</reference>
<evidence type="ECO:0000313" key="2">
    <source>
        <dbReference type="Proteomes" id="UP001328107"/>
    </source>
</evidence>
<feature type="non-terminal residue" evidence="1">
    <location>
        <position position="1"/>
    </location>
</feature>